<dbReference type="EMBL" id="CM046391">
    <property type="protein sequence ID" value="KAI8561065.1"/>
    <property type="molecule type" value="Genomic_DNA"/>
</dbReference>
<sequence>MLLGSEDSDMEFVCRGEVDLMFLPDWDERFGNSSISSIWILLKNRGKVWPVHVIHNQLGDGWPEFWDSHKLRSGFKVVFGCERSWIFDVVVLMHNLEPVRNYKWSTTAHELQESSLMPYVVEEFGTPITEVFTTGGEKSTTEKGSIGHRFWVDKVNAGLKTRRKLQLLPISDEENSVDKGSPARFSGLVDSEPSNVKCNIQLPVEHGVQISQENKESDKAEISLQSKSTEMVITSVQNAALQSCITNVNIGDTSLSQPTVSAEVVEKLIEPNADVSMTDTLNAEATVAQEEILDENQEIQSNADFEHQYTSMSSRDKDAVQSVVSGGKNTVDMQDKGFLSQPDDNTVNNLETKKWGAIRGNVKP</sequence>
<organism evidence="1 2">
    <name type="scientific">Rhododendron molle</name>
    <name type="common">Chinese azalea</name>
    <name type="synonym">Azalea mollis</name>
    <dbReference type="NCBI Taxonomy" id="49168"/>
    <lineage>
        <taxon>Eukaryota</taxon>
        <taxon>Viridiplantae</taxon>
        <taxon>Streptophyta</taxon>
        <taxon>Embryophyta</taxon>
        <taxon>Tracheophyta</taxon>
        <taxon>Spermatophyta</taxon>
        <taxon>Magnoliopsida</taxon>
        <taxon>eudicotyledons</taxon>
        <taxon>Gunneridae</taxon>
        <taxon>Pentapetalae</taxon>
        <taxon>asterids</taxon>
        <taxon>Ericales</taxon>
        <taxon>Ericaceae</taxon>
        <taxon>Ericoideae</taxon>
        <taxon>Rhodoreae</taxon>
        <taxon>Rhododendron</taxon>
    </lineage>
</organism>
<dbReference type="Proteomes" id="UP001062846">
    <property type="component" value="Chromosome 4"/>
</dbReference>
<name>A0ACC0P636_RHOML</name>
<comment type="caution">
    <text evidence="1">The sequence shown here is derived from an EMBL/GenBank/DDBJ whole genome shotgun (WGS) entry which is preliminary data.</text>
</comment>
<evidence type="ECO:0000313" key="2">
    <source>
        <dbReference type="Proteomes" id="UP001062846"/>
    </source>
</evidence>
<proteinExistence type="predicted"/>
<reference evidence="1" key="1">
    <citation type="submission" date="2022-02" db="EMBL/GenBank/DDBJ databases">
        <title>Plant Genome Project.</title>
        <authorList>
            <person name="Zhang R.-G."/>
        </authorList>
    </citation>
    <scope>NUCLEOTIDE SEQUENCE</scope>
    <source>
        <strain evidence="1">AT1</strain>
    </source>
</reference>
<accession>A0ACC0P636</accession>
<keyword evidence="2" id="KW-1185">Reference proteome</keyword>
<evidence type="ECO:0000313" key="1">
    <source>
        <dbReference type="EMBL" id="KAI8561065.1"/>
    </source>
</evidence>
<protein>
    <submittedName>
        <fullName evidence="1">Uncharacterized protein</fullName>
    </submittedName>
</protein>
<gene>
    <name evidence="1" type="ORF">RHMOL_Rhmol04G0307400</name>
</gene>